<organism evidence="2 3">
    <name type="scientific">Parthenolecanium corni</name>
    <dbReference type="NCBI Taxonomy" id="536013"/>
    <lineage>
        <taxon>Eukaryota</taxon>
        <taxon>Metazoa</taxon>
        <taxon>Ecdysozoa</taxon>
        <taxon>Arthropoda</taxon>
        <taxon>Hexapoda</taxon>
        <taxon>Insecta</taxon>
        <taxon>Pterygota</taxon>
        <taxon>Neoptera</taxon>
        <taxon>Paraneoptera</taxon>
        <taxon>Hemiptera</taxon>
        <taxon>Sternorrhyncha</taxon>
        <taxon>Coccoidea</taxon>
        <taxon>Coccidae</taxon>
        <taxon>Parthenolecanium</taxon>
    </lineage>
</organism>
<dbReference type="InterPro" id="IPR011009">
    <property type="entry name" value="Kinase-like_dom_sf"/>
</dbReference>
<dbReference type="SMART" id="SM00587">
    <property type="entry name" value="CHK"/>
    <property type="match status" value="1"/>
</dbReference>
<proteinExistence type="predicted"/>
<comment type="caution">
    <text evidence="2">The sequence shown here is derived from an EMBL/GenBank/DDBJ whole genome shotgun (WGS) entry which is preliminary data.</text>
</comment>
<accession>A0AAN9TMA2</accession>
<evidence type="ECO:0000259" key="1">
    <source>
        <dbReference type="SMART" id="SM00587"/>
    </source>
</evidence>
<dbReference type="AlphaFoldDB" id="A0AAN9TMA2"/>
<evidence type="ECO:0000313" key="3">
    <source>
        <dbReference type="Proteomes" id="UP001367676"/>
    </source>
</evidence>
<dbReference type="PANTHER" id="PTHR11012">
    <property type="entry name" value="PROTEIN KINASE-LIKE DOMAIN-CONTAINING"/>
    <property type="match status" value="1"/>
</dbReference>
<name>A0AAN9TMA2_9HEMI</name>
<dbReference type="Pfam" id="PF02958">
    <property type="entry name" value="EcKL"/>
    <property type="match status" value="1"/>
</dbReference>
<gene>
    <name evidence="2" type="ORF">V9T40_014899</name>
</gene>
<feature type="domain" description="CHK kinase-like" evidence="1">
    <location>
        <begin position="115"/>
        <end position="307"/>
    </location>
</feature>
<dbReference type="EMBL" id="JBBCAQ010000016">
    <property type="protein sequence ID" value="KAK7597943.1"/>
    <property type="molecule type" value="Genomic_DNA"/>
</dbReference>
<dbReference type="PANTHER" id="PTHR11012:SF55">
    <property type="entry name" value="BHLH DOMAIN-CONTAINING PROTEIN"/>
    <property type="match status" value="1"/>
</dbReference>
<reference evidence="2 3" key="1">
    <citation type="submission" date="2024-03" db="EMBL/GenBank/DDBJ databases">
        <title>Adaptation during the transition from Ophiocordyceps entomopathogen to insect associate is accompanied by gene loss and intensified selection.</title>
        <authorList>
            <person name="Ward C.M."/>
            <person name="Onetto C.A."/>
            <person name="Borneman A.R."/>
        </authorList>
    </citation>
    <scope>NUCLEOTIDE SEQUENCE [LARGE SCALE GENOMIC DNA]</scope>
    <source>
        <strain evidence="2">AWRI1</strain>
        <tissue evidence="2">Single Adult Female</tissue>
    </source>
</reference>
<dbReference type="Proteomes" id="UP001367676">
    <property type="component" value="Unassembled WGS sequence"/>
</dbReference>
<keyword evidence="3" id="KW-1185">Reference proteome</keyword>
<sequence length="402" mass="47241">MNFNSDDKHVKNILKSCFQNADKIRILESNEKNDEIHFTSSIIQLKVECYQNGKPQYKDLILKIPNSDRSNSYFSRFDFYHKEIRTYAEMIPRMIHRLGNRIFPTHYCTTSSESLVFENLSSQGYKSGAKEDFFDLEHNYLILKALAQFHAASYRIRQENPDILNEAAFHKTISIDARQDSIDTWYPVMCKLLRQREATHLIPEIEKAFSFLRQDDDRVYSTVKSSHFKLVVFNHGDFRKENLQLKHDSLGGIENVKFIDFQACWWSSPVYDFLVHLIFSVPIEIVEKHFEKLVDEYLANLKKALKGLKCFCDYERADFMKDVSRLHFVIISCLLAKCIFSSNISHAKKVDTLVLEDKEKMHPYEECLQDEAFAQSLFGWLKFCEKLGVFETFEKWTNNSVS</sequence>
<dbReference type="SUPFAM" id="SSF56112">
    <property type="entry name" value="Protein kinase-like (PK-like)"/>
    <property type="match status" value="1"/>
</dbReference>
<evidence type="ECO:0000313" key="2">
    <source>
        <dbReference type="EMBL" id="KAK7597943.1"/>
    </source>
</evidence>
<dbReference type="InterPro" id="IPR004119">
    <property type="entry name" value="EcKL"/>
</dbReference>
<dbReference type="Gene3D" id="3.90.1200.10">
    <property type="match status" value="1"/>
</dbReference>
<dbReference type="InterPro" id="IPR015897">
    <property type="entry name" value="CHK_kinase-like"/>
</dbReference>
<protein>
    <recommendedName>
        <fullName evidence="1">CHK kinase-like domain-containing protein</fullName>
    </recommendedName>
</protein>